<proteinExistence type="predicted"/>
<evidence type="ECO:0000313" key="2">
    <source>
        <dbReference type="EMBL" id="GAA1661771.1"/>
    </source>
</evidence>
<dbReference type="EMBL" id="BAAANY010000002">
    <property type="protein sequence ID" value="GAA1661771.1"/>
    <property type="molecule type" value="Genomic_DNA"/>
</dbReference>
<keyword evidence="1" id="KW-0472">Membrane</keyword>
<dbReference type="Proteomes" id="UP001500618">
    <property type="component" value="Unassembled WGS sequence"/>
</dbReference>
<keyword evidence="1" id="KW-1133">Transmembrane helix</keyword>
<sequence length="202" mass="20983">MSAPYGPPGHVGYPPQPAPARTGRTVLRALLSALAAVFLLIAGYLVVINLGVIDTYTTLPALPGKLISQAEVAAVLPGAGPLACDDSTGLIRTLDRDCKATGPAGTSLTISERLFSGTILAGSVRASNSFGQRLAGSYPIHDLDSWVDAAYAFRRPPLSNSVYFRRGNIVVGVDVDLGYGGGNQVSEPPVPLARSIAQRMAP</sequence>
<organism evidence="2 3">
    <name type="scientific">Fodinicola feengrottensis</name>
    <dbReference type="NCBI Taxonomy" id="435914"/>
    <lineage>
        <taxon>Bacteria</taxon>
        <taxon>Bacillati</taxon>
        <taxon>Actinomycetota</taxon>
        <taxon>Actinomycetes</taxon>
        <taxon>Mycobacteriales</taxon>
        <taxon>Fodinicola</taxon>
    </lineage>
</organism>
<comment type="caution">
    <text evidence="2">The sequence shown here is derived from an EMBL/GenBank/DDBJ whole genome shotgun (WGS) entry which is preliminary data.</text>
</comment>
<dbReference type="RefSeq" id="WP_344307374.1">
    <property type="nucleotide sequence ID" value="NZ_BAAANY010000002.1"/>
</dbReference>
<evidence type="ECO:0000313" key="3">
    <source>
        <dbReference type="Proteomes" id="UP001500618"/>
    </source>
</evidence>
<protein>
    <submittedName>
        <fullName evidence="2">Uncharacterized protein</fullName>
    </submittedName>
</protein>
<keyword evidence="1" id="KW-0812">Transmembrane</keyword>
<accession>A0ABP4S0T0</accession>
<keyword evidence="3" id="KW-1185">Reference proteome</keyword>
<evidence type="ECO:0000256" key="1">
    <source>
        <dbReference type="SAM" id="Phobius"/>
    </source>
</evidence>
<feature type="transmembrane region" description="Helical" evidence="1">
    <location>
        <begin position="29"/>
        <end position="53"/>
    </location>
</feature>
<name>A0ABP4S0T0_9ACTN</name>
<gene>
    <name evidence="2" type="ORF">GCM10009765_09130</name>
</gene>
<reference evidence="3" key="1">
    <citation type="journal article" date="2019" name="Int. J. Syst. Evol. Microbiol.">
        <title>The Global Catalogue of Microorganisms (GCM) 10K type strain sequencing project: providing services to taxonomists for standard genome sequencing and annotation.</title>
        <authorList>
            <consortium name="The Broad Institute Genomics Platform"/>
            <consortium name="The Broad Institute Genome Sequencing Center for Infectious Disease"/>
            <person name="Wu L."/>
            <person name="Ma J."/>
        </authorList>
    </citation>
    <scope>NUCLEOTIDE SEQUENCE [LARGE SCALE GENOMIC DNA]</scope>
    <source>
        <strain evidence="3">JCM 14718</strain>
    </source>
</reference>